<gene>
    <name evidence="1" type="ORF">BDV25DRAFT_168188</name>
</gene>
<dbReference type="Gene3D" id="1.10.510.10">
    <property type="entry name" value="Transferase(Phosphotransferase) domain 1"/>
    <property type="match status" value="1"/>
</dbReference>
<dbReference type="EMBL" id="ML742143">
    <property type="protein sequence ID" value="KAE8148871.1"/>
    <property type="molecule type" value="Genomic_DNA"/>
</dbReference>
<evidence type="ECO:0000313" key="2">
    <source>
        <dbReference type="Proteomes" id="UP000325780"/>
    </source>
</evidence>
<reference evidence="1 2" key="1">
    <citation type="submission" date="2019-04" db="EMBL/GenBank/DDBJ databases">
        <title>Friends and foes A comparative genomics study of 23 Aspergillus species from section Flavi.</title>
        <authorList>
            <consortium name="DOE Joint Genome Institute"/>
            <person name="Kjaerbolling I."/>
            <person name="Vesth T."/>
            <person name="Frisvad J.C."/>
            <person name="Nybo J.L."/>
            <person name="Theobald S."/>
            <person name="Kildgaard S."/>
            <person name="Isbrandt T."/>
            <person name="Kuo A."/>
            <person name="Sato A."/>
            <person name="Lyhne E.K."/>
            <person name="Kogle M.E."/>
            <person name="Wiebenga A."/>
            <person name="Kun R.S."/>
            <person name="Lubbers R.J."/>
            <person name="Makela M.R."/>
            <person name="Barry K."/>
            <person name="Chovatia M."/>
            <person name="Clum A."/>
            <person name="Daum C."/>
            <person name="Haridas S."/>
            <person name="He G."/>
            <person name="LaButti K."/>
            <person name="Lipzen A."/>
            <person name="Mondo S."/>
            <person name="Riley R."/>
            <person name="Salamov A."/>
            <person name="Simmons B.A."/>
            <person name="Magnuson J.K."/>
            <person name="Henrissat B."/>
            <person name="Mortensen U.H."/>
            <person name="Larsen T.O."/>
            <person name="Devries R.P."/>
            <person name="Grigoriev I.V."/>
            <person name="Machida M."/>
            <person name="Baker S.E."/>
            <person name="Andersen M.R."/>
        </authorList>
    </citation>
    <scope>NUCLEOTIDE SEQUENCE [LARGE SCALE GENOMIC DNA]</scope>
    <source>
        <strain evidence="1 2">IBT 18842</strain>
    </source>
</reference>
<dbReference type="AlphaFoldDB" id="A0A5N6TS22"/>
<proteinExistence type="predicted"/>
<sequence>MSSLLPSAVPNNEEVLSLDLEENDFLYRIRRNSRIVYVSLRNIPRWKEDWKTLTVRKTIQGIESTPSEFPPHGINLGQITIPTAIFVNLLDLTTVSRISDRLSCVRRHGELCILKVARFRHEIPDLQQEVSVYTTLKLSGFPHAPKFIGFVYEETKDRIVGFLMESITGEAPCIQNLGICTEIVQLLHKFGVVLEDLNKYNFLITEQGAKVFDFENSVVQENVDTETAGAEIKALAAALEDESGIGRR</sequence>
<keyword evidence="2" id="KW-1185">Reference proteome</keyword>
<name>A0A5N6TS22_ASPAV</name>
<evidence type="ECO:0008006" key="3">
    <source>
        <dbReference type="Google" id="ProtNLM"/>
    </source>
</evidence>
<accession>A0A5N6TS22</accession>
<organism evidence="1 2">
    <name type="scientific">Aspergillus avenaceus</name>
    <dbReference type="NCBI Taxonomy" id="36643"/>
    <lineage>
        <taxon>Eukaryota</taxon>
        <taxon>Fungi</taxon>
        <taxon>Dikarya</taxon>
        <taxon>Ascomycota</taxon>
        <taxon>Pezizomycotina</taxon>
        <taxon>Eurotiomycetes</taxon>
        <taxon>Eurotiomycetidae</taxon>
        <taxon>Eurotiales</taxon>
        <taxon>Aspergillaceae</taxon>
        <taxon>Aspergillus</taxon>
        <taxon>Aspergillus subgen. Circumdati</taxon>
    </lineage>
</organism>
<dbReference type="SUPFAM" id="SSF56112">
    <property type="entry name" value="Protein kinase-like (PK-like)"/>
    <property type="match status" value="1"/>
</dbReference>
<protein>
    <recommendedName>
        <fullName evidence="3">Protein kinase domain-containing protein</fullName>
    </recommendedName>
</protein>
<dbReference type="Proteomes" id="UP000325780">
    <property type="component" value="Unassembled WGS sequence"/>
</dbReference>
<dbReference type="InterPro" id="IPR011009">
    <property type="entry name" value="Kinase-like_dom_sf"/>
</dbReference>
<dbReference type="OrthoDB" id="2687876at2759"/>
<evidence type="ECO:0000313" key="1">
    <source>
        <dbReference type="EMBL" id="KAE8148871.1"/>
    </source>
</evidence>